<organism evidence="2 3">
    <name type="scientific">Oryza sativa subsp. japonica</name>
    <name type="common">Rice</name>
    <dbReference type="NCBI Taxonomy" id="39947"/>
    <lineage>
        <taxon>Eukaryota</taxon>
        <taxon>Viridiplantae</taxon>
        <taxon>Streptophyta</taxon>
        <taxon>Embryophyta</taxon>
        <taxon>Tracheophyta</taxon>
        <taxon>Spermatophyta</taxon>
        <taxon>Magnoliopsida</taxon>
        <taxon>Liliopsida</taxon>
        <taxon>Poales</taxon>
        <taxon>Poaceae</taxon>
        <taxon>BOP clade</taxon>
        <taxon>Oryzoideae</taxon>
        <taxon>Oryzeae</taxon>
        <taxon>Oryzinae</taxon>
        <taxon>Oryza</taxon>
        <taxon>Oryza sativa</taxon>
    </lineage>
</organism>
<reference evidence="3" key="2">
    <citation type="journal article" date="2008" name="Nucleic Acids Res.">
        <title>The rice annotation project database (RAP-DB): 2008 update.</title>
        <authorList>
            <consortium name="The rice annotation project (RAP)"/>
        </authorList>
    </citation>
    <scope>GENOME REANNOTATION</scope>
    <source>
        <strain evidence="3">cv. Nipponbare</strain>
    </source>
</reference>
<feature type="non-terminal residue" evidence="2">
    <location>
        <position position="1"/>
    </location>
</feature>
<reference evidence="2 3" key="1">
    <citation type="journal article" date="2005" name="Nature">
        <title>The map-based sequence of the rice genome.</title>
        <authorList>
            <consortium name="International rice genome sequencing project (IRGSP)"/>
            <person name="Matsumoto T."/>
            <person name="Wu J."/>
            <person name="Kanamori H."/>
            <person name="Katayose Y."/>
            <person name="Fujisawa M."/>
            <person name="Namiki N."/>
            <person name="Mizuno H."/>
            <person name="Yamamoto K."/>
            <person name="Antonio B.A."/>
            <person name="Baba T."/>
            <person name="Sakata K."/>
            <person name="Nagamura Y."/>
            <person name="Aoki H."/>
            <person name="Arikawa K."/>
            <person name="Arita K."/>
            <person name="Bito T."/>
            <person name="Chiden Y."/>
            <person name="Fujitsuka N."/>
            <person name="Fukunaka R."/>
            <person name="Hamada M."/>
            <person name="Harada C."/>
            <person name="Hayashi A."/>
            <person name="Hijishita S."/>
            <person name="Honda M."/>
            <person name="Hosokawa S."/>
            <person name="Ichikawa Y."/>
            <person name="Idonuma A."/>
            <person name="Iijima M."/>
            <person name="Ikeda M."/>
            <person name="Ikeno M."/>
            <person name="Ito K."/>
            <person name="Ito S."/>
            <person name="Ito T."/>
            <person name="Ito Y."/>
            <person name="Ito Y."/>
            <person name="Iwabuchi A."/>
            <person name="Kamiya K."/>
            <person name="Karasawa W."/>
            <person name="Kurita K."/>
            <person name="Katagiri S."/>
            <person name="Kikuta A."/>
            <person name="Kobayashi H."/>
            <person name="Kobayashi N."/>
            <person name="Machita K."/>
            <person name="Maehara T."/>
            <person name="Masukawa M."/>
            <person name="Mizubayashi T."/>
            <person name="Mukai Y."/>
            <person name="Nagasaki H."/>
            <person name="Nagata Y."/>
            <person name="Naito S."/>
            <person name="Nakashima M."/>
            <person name="Nakama Y."/>
            <person name="Nakamichi Y."/>
            <person name="Nakamura M."/>
            <person name="Meguro A."/>
            <person name="Negishi M."/>
            <person name="Ohta I."/>
            <person name="Ohta T."/>
            <person name="Okamoto M."/>
            <person name="Ono N."/>
            <person name="Saji S."/>
            <person name="Sakaguchi M."/>
            <person name="Sakai K."/>
            <person name="Shibata M."/>
            <person name="Shimokawa T."/>
            <person name="Song J."/>
            <person name="Takazaki Y."/>
            <person name="Terasawa K."/>
            <person name="Tsugane M."/>
            <person name="Tsuji K."/>
            <person name="Ueda S."/>
            <person name="Waki K."/>
            <person name="Yamagata H."/>
            <person name="Yamamoto M."/>
            <person name="Yamamoto S."/>
            <person name="Yamane H."/>
            <person name="Yoshiki S."/>
            <person name="Yoshihara R."/>
            <person name="Yukawa K."/>
            <person name="Zhong H."/>
            <person name="Yano M."/>
            <person name="Yuan Q."/>
            <person name="Ouyang S."/>
            <person name="Liu J."/>
            <person name="Jones K.M."/>
            <person name="Gansberger K."/>
            <person name="Moffat K."/>
            <person name="Hill J."/>
            <person name="Bera J."/>
            <person name="Fadrosh D."/>
            <person name="Jin S."/>
            <person name="Johri S."/>
            <person name="Kim M."/>
            <person name="Overton L."/>
            <person name="Reardon M."/>
            <person name="Tsitrin T."/>
            <person name="Vuong H."/>
            <person name="Weaver B."/>
            <person name="Ciecko A."/>
            <person name="Tallon L."/>
            <person name="Jackson J."/>
            <person name="Pai G."/>
            <person name="Aken S.V."/>
            <person name="Utterback T."/>
            <person name="Reidmuller S."/>
            <person name="Feldblyum T."/>
            <person name="Hsiao J."/>
            <person name="Zismann V."/>
            <person name="Iobst S."/>
            <person name="de Vazeille A.R."/>
            <person name="Buell C.R."/>
            <person name="Ying K."/>
            <person name="Li Y."/>
            <person name="Lu T."/>
            <person name="Huang Y."/>
            <person name="Zhao Q."/>
            <person name="Feng Q."/>
            <person name="Zhang L."/>
            <person name="Zhu J."/>
            <person name="Weng Q."/>
            <person name="Mu J."/>
            <person name="Lu Y."/>
            <person name="Fan D."/>
            <person name="Liu Y."/>
            <person name="Guan J."/>
            <person name="Zhang Y."/>
            <person name="Yu S."/>
            <person name="Liu X."/>
            <person name="Zhang Y."/>
            <person name="Hong G."/>
            <person name="Han B."/>
            <person name="Choisne N."/>
            <person name="Demange N."/>
            <person name="Orjeda G."/>
            <person name="Samain S."/>
            <person name="Cattolico L."/>
            <person name="Pelletier E."/>
            <person name="Couloux A."/>
            <person name="Segurens B."/>
            <person name="Wincker P."/>
            <person name="D'Hont A."/>
            <person name="Scarpelli C."/>
            <person name="Weissenbach J."/>
            <person name="Salanoubat M."/>
            <person name="Quetier F."/>
            <person name="Yu Y."/>
            <person name="Kim H.R."/>
            <person name="Rambo T."/>
            <person name="Currie J."/>
            <person name="Collura K."/>
            <person name="Luo M."/>
            <person name="Yang T."/>
            <person name="Ammiraju J.S.S."/>
            <person name="Engler F."/>
            <person name="Soderlund C."/>
            <person name="Wing R.A."/>
            <person name="Palmer L.E."/>
            <person name="de la Bastide M."/>
            <person name="Spiegel L."/>
            <person name="Nascimento L."/>
            <person name="Zutavern T."/>
            <person name="O'Shaughnessy A."/>
            <person name="Dike S."/>
            <person name="Dedhia N."/>
            <person name="Preston R."/>
            <person name="Balija V."/>
            <person name="McCombie W.R."/>
            <person name="Chow T."/>
            <person name="Chen H."/>
            <person name="Chung M."/>
            <person name="Chen C."/>
            <person name="Shaw J."/>
            <person name="Wu H."/>
            <person name="Hsiao K."/>
            <person name="Chao Y."/>
            <person name="Chu M."/>
            <person name="Cheng C."/>
            <person name="Hour A."/>
            <person name="Lee P."/>
            <person name="Lin S."/>
            <person name="Lin Y."/>
            <person name="Liou J."/>
            <person name="Liu S."/>
            <person name="Hsing Y."/>
            <person name="Raghuvanshi S."/>
            <person name="Mohanty A."/>
            <person name="Bharti A.K."/>
            <person name="Gaur A."/>
            <person name="Gupta V."/>
            <person name="Kumar D."/>
            <person name="Ravi V."/>
            <person name="Vij S."/>
            <person name="Kapur A."/>
            <person name="Khurana P."/>
            <person name="Khurana P."/>
            <person name="Khurana J.P."/>
            <person name="Tyagi A.K."/>
            <person name="Gaikwad K."/>
            <person name="Singh A."/>
            <person name="Dalal V."/>
            <person name="Srivastava S."/>
            <person name="Dixit A."/>
            <person name="Pal A.K."/>
            <person name="Ghazi I.A."/>
            <person name="Yadav M."/>
            <person name="Pandit A."/>
            <person name="Bhargava A."/>
            <person name="Sureshbabu K."/>
            <person name="Batra K."/>
            <person name="Sharma T.R."/>
            <person name="Mohapatra T."/>
            <person name="Singh N.K."/>
            <person name="Messing J."/>
            <person name="Nelson A.B."/>
            <person name="Fuks G."/>
            <person name="Kavchok S."/>
            <person name="Keizer G."/>
            <person name="Linton E."/>
            <person name="Llaca V."/>
            <person name="Song R."/>
            <person name="Tanyolac B."/>
            <person name="Young S."/>
            <person name="Ho-Il K."/>
            <person name="Hahn J.H."/>
            <person name="Sangsakoo G."/>
            <person name="Vanavichit A."/>
            <person name="de Mattos Luiz.A.T."/>
            <person name="Zimmer P.D."/>
            <person name="Malone G."/>
            <person name="Dellagostin O."/>
            <person name="de Oliveira A.C."/>
            <person name="Bevan M."/>
            <person name="Bancroft I."/>
            <person name="Minx P."/>
            <person name="Cordum H."/>
            <person name="Wilson R."/>
            <person name="Cheng Z."/>
            <person name="Jin W."/>
            <person name="Jiang J."/>
            <person name="Leong S.A."/>
            <person name="Iwama H."/>
            <person name="Gojobori T."/>
            <person name="Itoh T."/>
            <person name="Niimura Y."/>
            <person name="Fujii Y."/>
            <person name="Habara T."/>
            <person name="Sakai H."/>
            <person name="Sato Y."/>
            <person name="Wilson G."/>
            <person name="Kumar K."/>
            <person name="McCouch S."/>
            <person name="Juretic N."/>
            <person name="Hoen D."/>
            <person name="Wright S."/>
            <person name="Bruskiewich R."/>
            <person name="Bureau T."/>
            <person name="Miyao A."/>
            <person name="Hirochika H."/>
            <person name="Nishikawa T."/>
            <person name="Kadowaki K."/>
            <person name="Sugiura M."/>
            <person name="Burr B."/>
            <person name="Sasaki T."/>
        </authorList>
    </citation>
    <scope>NUCLEOTIDE SEQUENCE [LARGE SCALE GENOMIC DNA]</scope>
    <source>
        <strain evidence="3">cv. Nipponbare</strain>
    </source>
</reference>
<evidence type="ECO:0000313" key="3">
    <source>
        <dbReference type="Proteomes" id="UP000000763"/>
    </source>
</evidence>
<dbReference type="EMBL" id="AP008212">
    <property type="protein sequence ID" value="BAH93669.1"/>
    <property type="molecule type" value="Genomic_DNA"/>
</dbReference>
<proteinExistence type="predicted"/>
<feature type="signal peptide" evidence="1">
    <location>
        <begin position="1"/>
        <end position="19"/>
    </location>
</feature>
<accession>C7J448</accession>
<dbReference type="KEGG" id="dosa:Os06g0662550"/>
<gene>
    <name evidence="2" type="ordered locus">Os06g0662550</name>
</gene>
<evidence type="ECO:0000313" key="2">
    <source>
        <dbReference type="EMBL" id="BAH93669.1"/>
    </source>
</evidence>
<dbReference type="Proteomes" id="UP000000763">
    <property type="component" value="Chromosome 6"/>
</dbReference>
<sequence>FKPIFAFQIFYFIPITLLATKKPPVGTLRLPWGRSRFSIPDVEPLVVKPGINQTQGRSAAPGTPRLDAYSGRSFTIPSTSTARRTVSSRALCNPSRSVATHGYRSNTSTPLNLHPPTILLADMMSIDTC</sequence>
<protein>
    <submittedName>
        <fullName evidence="2">Os06g0662550 protein</fullName>
    </submittedName>
</protein>
<feature type="chain" id="PRO_5002978940" evidence="1">
    <location>
        <begin position="20"/>
        <end position="129"/>
    </location>
</feature>
<evidence type="ECO:0000256" key="1">
    <source>
        <dbReference type="SAM" id="SignalP"/>
    </source>
</evidence>
<dbReference type="AlphaFoldDB" id="C7J448"/>
<keyword evidence="1" id="KW-0732">Signal</keyword>
<name>C7J448_ORYSJ</name>